<dbReference type="AlphaFoldDB" id="A0AA35SUJ0"/>
<sequence length="81" mass="9286">MILCSFNCQVGHRVHEPKDQQLARAVQNWMQRSRARHAVTGEEAGPFNYGVFLYRTVVRYSAVRCSYAVLRGGRRYAVQAP</sequence>
<evidence type="ECO:0000313" key="2">
    <source>
        <dbReference type="Proteomes" id="UP001174909"/>
    </source>
</evidence>
<dbReference type="EMBL" id="CASHTH010002812">
    <property type="protein sequence ID" value="CAI8035613.1"/>
    <property type="molecule type" value="Genomic_DNA"/>
</dbReference>
<protein>
    <submittedName>
        <fullName evidence="1">Uncharacterized protein</fullName>
    </submittedName>
</protein>
<proteinExistence type="predicted"/>
<name>A0AA35SUJ0_GEOBA</name>
<comment type="caution">
    <text evidence="1">The sequence shown here is derived from an EMBL/GenBank/DDBJ whole genome shotgun (WGS) entry which is preliminary data.</text>
</comment>
<evidence type="ECO:0000313" key="1">
    <source>
        <dbReference type="EMBL" id="CAI8035613.1"/>
    </source>
</evidence>
<gene>
    <name evidence="1" type="ORF">GBAR_LOCUS19955</name>
</gene>
<reference evidence="1" key="1">
    <citation type="submission" date="2023-03" db="EMBL/GenBank/DDBJ databases">
        <authorList>
            <person name="Steffen K."/>
            <person name="Cardenas P."/>
        </authorList>
    </citation>
    <scope>NUCLEOTIDE SEQUENCE</scope>
</reference>
<accession>A0AA35SUJ0</accession>
<organism evidence="1 2">
    <name type="scientific">Geodia barretti</name>
    <name type="common">Barrett's horny sponge</name>
    <dbReference type="NCBI Taxonomy" id="519541"/>
    <lineage>
        <taxon>Eukaryota</taxon>
        <taxon>Metazoa</taxon>
        <taxon>Porifera</taxon>
        <taxon>Demospongiae</taxon>
        <taxon>Heteroscleromorpha</taxon>
        <taxon>Tetractinellida</taxon>
        <taxon>Astrophorina</taxon>
        <taxon>Geodiidae</taxon>
        <taxon>Geodia</taxon>
    </lineage>
</organism>
<keyword evidence="2" id="KW-1185">Reference proteome</keyword>
<dbReference type="Proteomes" id="UP001174909">
    <property type="component" value="Unassembled WGS sequence"/>
</dbReference>